<feature type="domain" description="Glycosyltransferase subfamily 4-like N-terminal" evidence="2">
    <location>
        <begin position="15"/>
        <end position="185"/>
    </location>
</feature>
<evidence type="ECO:0000313" key="3">
    <source>
        <dbReference type="EMBL" id="BBE41787.1"/>
    </source>
</evidence>
<dbReference type="Proteomes" id="UP000509448">
    <property type="component" value="Chromosome"/>
</dbReference>
<reference evidence="3 4" key="1">
    <citation type="journal article" date="2019" name="ISME J.">
        <title>Isolation and characterization of a thermophilic sulfur- and iron-reducing thaumarchaeote from a terrestrial acidic hot spring.</title>
        <authorList>
            <person name="Kato S."/>
            <person name="Itoh T."/>
            <person name="Yuki M."/>
            <person name="Nagamori M."/>
            <person name="Ohnishi M."/>
            <person name="Uematsu K."/>
            <person name="Suzuki K."/>
            <person name="Takashina T."/>
            <person name="Ohkuma M."/>
        </authorList>
    </citation>
    <scope>NUCLEOTIDE SEQUENCE [LARGE SCALE GENOMIC DNA]</scope>
    <source>
        <strain evidence="3 4">NAS-02</strain>
    </source>
</reference>
<organism evidence="3 4">
    <name type="scientific">Conexivisphaera calida</name>
    <dbReference type="NCBI Taxonomy" id="1874277"/>
    <lineage>
        <taxon>Archaea</taxon>
        <taxon>Nitrososphaerota</taxon>
        <taxon>Conexivisphaeria</taxon>
        <taxon>Conexivisphaerales</taxon>
        <taxon>Conexivisphaeraceae</taxon>
        <taxon>Conexivisphaera</taxon>
    </lineage>
</organism>
<dbReference type="KEGG" id="ccai:NAS2_0396"/>
<dbReference type="Gene3D" id="3.40.50.2000">
    <property type="entry name" value="Glycogen Phosphorylase B"/>
    <property type="match status" value="2"/>
</dbReference>
<dbReference type="GO" id="GO:0016757">
    <property type="term" value="F:glycosyltransferase activity"/>
    <property type="evidence" value="ECO:0007669"/>
    <property type="project" value="InterPro"/>
</dbReference>
<dbReference type="InterPro" id="IPR028098">
    <property type="entry name" value="Glyco_trans_4-like_N"/>
</dbReference>
<dbReference type="OrthoDB" id="132546at2157"/>
<name>A0A4P2VCB3_9ARCH</name>
<dbReference type="EMBL" id="AP018732">
    <property type="protein sequence ID" value="BBE41787.1"/>
    <property type="molecule type" value="Genomic_DNA"/>
</dbReference>
<dbReference type="Pfam" id="PF13439">
    <property type="entry name" value="Glyco_transf_4"/>
    <property type="match status" value="1"/>
</dbReference>
<gene>
    <name evidence="3" type="ORF">NAS2_0396</name>
</gene>
<dbReference type="InterPro" id="IPR001296">
    <property type="entry name" value="Glyco_trans_1"/>
</dbReference>
<dbReference type="PANTHER" id="PTHR12526:SF638">
    <property type="entry name" value="SPORE COAT PROTEIN SA"/>
    <property type="match status" value="1"/>
</dbReference>
<keyword evidence="4" id="KW-1185">Reference proteome</keyword>
<sequence>MRVLHLSWEYPPRIVGGLSRHVYGLSRALAAKGVEVVVVTLEYPGLADVVVEGNLKVVRVQSSGYPSPDFPAWVHQFNMRMVEAALREASSSGFDLVHAHDWLSATAGIALKHMLRRPLVSTLHSTECGRRSGIHDDLQRHIAEMEWWQAYESWRTIACSRYMRGELEGCLGVPADKIDVIPNGFTPMPPPGPEMDIPAIRRRYAADHERIVFFVGRMVHEKGVEVLVDAALELLGRRGDVKFVLAGDGPLRVNLMRRVESSGMAGKFYFLGFVSDEELAELYAAADVAVFPSLYEPFGIVALEAMSMGKPVVVSDVGGLAEVVEPMVNGLKVPCCDPHALAGAISWILDHPDEASRMGANGARIARERYSWDVLAERTLETYRRVLREYESSGWRAATCRESRGSSSGTR</sequence>
<dbReference type="Pfam" id="PF00534">
    <property type="entry name" value="Glycos_transf_1"/>
    <property type="match status" value="1"/>
</dbReference>
<evidence type="ECO:0000259" key="1">
    <source>
        <dbReference type="Pfam" id="PF00534"/>
    </source>
</evidence>
<protein>
    <submittedName>
        <fullName evidence="3">Glycosyltransferase</fullName>
    </submittedName>
</protein>
<dbReference type="SUPFAM" id="SSF53756">
    <property type="entry name" value="UDP-Glycosyltransferase/glycogen phosphorylase"/>
    <property type="match status" value="1"/>
</dbReference>
<dbReference type="PANTHER" id="PTHR12526">
    <property type="entry name" value="GLYCOSYLTRANSFERASE"/>
    <property type="match status" value="1"/>
</dbReference>
<accession>A0A4P2VCB3</accession>
<dbReference type="GeneID" id="55584214"/>
<proteinExistence type="predicted"/>
<feature type="domain" description="Glycosyl transferase family 1" evidence="1">
    <location>
        <begin position="199"/>
        <end position="363"/>
    </location>
</feature>
<dbReference type="CDD" id="cd03801">
    <property type="entry name" value="GT4_PimA-like"/>
    <property type="match status" value="1"/>
</dbReference>
<evidence type="ECO:0000259" key="2">
    <source>
        <dbReference type="Pfam" id="PF13439"/>
    </source>
</evidence>
<evidence type="ECO:0000313" key="4">
    <source>
        <dbReference type="Proteomes" id="UP000509448"/>
    </source>
</evidence>
<keyword evidence="3" id="KW-0808">Transferase</keyword>
<dbReference type="RefSeq" id="WP_174448090.1">
    <property type="nucleotide sequence ID" value="NZ_AP018732.1"/>
</dbReference>
<dbReference type="AlphaFoldDB" id="A0A4P2VCB3"/>